<evidence type="ECO:0008006" key="3">
    <source>
        <dbReference type="Google" id="ProtNLM"/>
    </source>
</evidence>
<proteinExistence type="predicted"/>
<comment type="caution">
    <text evidence="1">The sequence shown here is derived from an EMBL/GenBank/DDBJ whole genome shotgun (WGS) entry which is preliminary data.</text>
</comment>
<organism evidence="1 2">
    <name type="scientific">Clostridium gasigenes</name>
    <dbReference type="NCBI Taxonomy" id="94869"/>
    <lineage>
        <taxon>Bacteria</taxon>
        <taxon>Bacillati</taxon>
        <taxon>Bacillota</taxon>
        <taxon>Clostridia</taxon>
        <taxon>Eubacteriales</taxon>
        <taxon>Clostridiaceae</taxon>
        <taxon>Clostridium</taxon>
    </lineage>
</organism>
<evidence type="ECO:0000313" key="2">
    <source>
        <dbReference type="Proteomes" id="UP000585258"/>
    </source>
</evidence>
<name>A0A7X0SFG9_9CLOT</name>
<reference evidence="1 2" key="1">
    <citation type="submission" date="2020-08" db="EMBL/GenBank/DDBJ databases">
        <title>Clostridia isolated from Swiss meat.</title>
        <authorList>
            <person name="Wambui J."/>
            <person name="Stevens M.J.A."/>
            <person name="Stephan R."/>
        </authorList>
    </citation>
    <scope>NUCLEOTIDE SEQUENCE [LARGE SCALE GENOMIC DNA]</scope>
    <source>
        <strain evidence="1 2">CM001</strain>
    </source>
</reference>
<protein>
    <recommendedName>
        <fullName evidence="3">HTH-like domain-containing protein</fullName>
    </recommendedName>
</protein>
<dbReference type="EMBL" id="JACKWY010000017">
    <property type="protein sequence ID" value="MBB6716590.1"/>
    <property type="molecule type" value="Genomic_DNA"/>
</dbReference>
<evidence type="ECO:0000313" key="1">
    <source>
        <dbReference type="EMBL" id="MBB6716590.1"/>
    </source>
</evidence>
<gene>
    <name evidence="1" type="ORF">H7E68_18055</name>
</gene>
<accession>A0A7X0SFG9</accession>
<dbReference type="AlphaFoldDB" id="A0A7X0SFG9"/>
<dbReference type="Proteomes" id="UP000585258">
    <property type="component" value="Unassembled WGS sequence"/>
</dbReference>
<sequence>MNIVLANENIHVSRSKIGQIMRKYGLVSTYTIK</sequence>